<name>U5QHA8_GLOK1</name>
<dbReference type="Gene3D" id="3.40.50.1000">
    <property type="entry name" value="HAD superfamily/HAD-like"/>
    <property type="match status" value="1"/>
</dbReference>
<dbReference type="KEGG" id="glj:GKIL_2037"/>
<evidence type="ECO:0000256" key="7">
    <source>
        <dbReference type="ARBA" id="ARBA00022741"/>
    </source>
</evidence>
<dbReference type="SUPFAM" id="SSF81665">
    <property type="entry name" value="Calcium ATPase, transmembrane domain M"/>
    <property type="match status" value="1"/>
</dbReference>
<evidence type="ECO:0000256" key="17">
    <source>
        <dbReference type="SAM" id="MobiDB-lite"/>
    </source>
</evidence>
<dbReference type="GO" id="GO:0005524">
    <property type="term" value="F:ATP binding"/>
    <property type="evidence" value="ECO:0007669"/>
    <property type="project" value="UniProtKB-UniRule"/>
</dbReference>
<feature type="compositionally biased region" description="Basic and acidic residues" evidence="17">
    <location>
        <begin position="11"/>
        <end position="35"/>
    </location>
</feature>
<keyword evidence="11" id="KW-1278">Translocase</keyword>
<keyword evidence="3 16" id="KW-1003">Cell membrane</keyword>
<keyword evidence="13 16" id="KW-0472">Membrane</keyword>
<dbReference type="Gene3D" id="2.70.150.10">
    <property type="entry name" value="Calcium-transporting ATPase, cytoplasmic transduction domain A"/>
    <property type="match status" value="1"/>
</dbReference>
<feature type="transmembrane region" description="Helical" evidence="16">
    <location>
        <begin position="637"/>
        <end position="655"/>
    </location>
</feature>
<keyword evidence="6 16" id="KW-0479">Metal-binding</keyword>
<evidence type="ECO:0000256" key="6">
    <source>
        <dbReference type="ARBA" id="ARBA00022723"/>
    </source>
</evidence>
<dbReference type="OrthoDB" id="438550at2"/>
<feature type="transmembrane region" description="Helical" evidence="16">
    <location>
        <begin position="275"/>
        <end position="295"/>
    </location>
</feature>
<dbReference type="InterPro" id="IPR036412">
    <property type="entry name" value="HAD-like_sf"/>
</dbReference>
<feature type="transmembrane region" description="Helical" evidence="16">
    <location>
        <begin position="44"/>
        <end position="61"/>
    </location>
</feature>
<evidence type="ECO:0000256" key="12">
    <source>
        <dbReference type="ARBA" id="ARBA00022989"/>
    </source>
</evidence>
<keyword evidence="5 16" id="KW-0812">Transmembrane</keyword>
<dbReference type="FunFam" id="3.40.1110.10:FF:000066">
    <property type="entry name" value="Cadmium-translocating P-type ATPase"/>
    <property type="match status" value="1"/>
</dbReference>
<dbReference type="RefSeq" id="WP_023173412.1">
    <property type="nucleotide sequence ID" value="NC_022600.1"/>
</dbReference>
<feature type="transmembrane region" description="Helical" evidence="16">
    <location>
        <begin position="612"/>
        <end position="631"/>
    </location>
</feature>
<dbReference type="InterPro" id="IPR008250">
    <property type="entry name" value="ATPase_P-typ_transduc_dom_A_sf"/>
</dbReference>
<dbReference type="GO" id="GO:0015086">
    <property type="term" value="F:cadmium ion transmembrane transporter activity"/>
    <property type="evidence" value="ECO:0007669"/>
    <property type="project" value="TreeGrafter"/>
</dbReference>
<feature type="domain" description="P-type ATPase A" evidence="18">
    <location>
        <begin position="156"/>
        <end position="256"/>
    </location>
</feature>
<dbReference type="InterPro" id="IPR027256">
    <property type="entry name" value="P-typ_ATPase_IB"/>
</dbReference>
<evidence type="ECO:0000256" key="9">
    <source>
        <dbReference type="ARBA" id="ARBA00022840"/>
    </source>
</evidence>
<feature type="transmembrane region" description="Helical" evidence="16">
    <location>
        <begin position="307"/>
        <end position="328"/>
    </location>
</feature>
<evidence type="ECO:0000256" key="13">
    <source>
        <dbReference type="ARBA" id="ARBA00023136"/>
    </source>
</evidence>
<protein>
    <recommendedName>
        <fullName evidence="14">P-type Zn(2+) transporter</fullName>
        <ecNumber evidence="14">7.2.2.12</ecNumber>
    </recommendedName>
</protein>
<evidence type="ECO:0000256" key="1">
    <source>
        <dbReference type="ARBA" id="ARBA00004651"/>
    </source>
</evidence>
<evidence type="ECO:0000256" key="11">
    <source>
        <dbReference type="ARBA" id="ARBA00022967"/>
    </source>
</evidence>
<dbReference type="SUPFAM" id="SSF81653">
    <property type="entry name" value="Calcium ATPase, transduction domain A"/>
    <property type="match status" value="1"/>
</dbReference>
<dbReference type="InterPro" id="IPR023299">
    <property type="entry name" value="ATPase_P-typ_cyto_dom_N"/>
</dbReference>
<sequence length="656" mass="70644">MPHPHQTGCNHCEDDQSNKPRALDQDHDHDHEHDNQGGFDLRSTALPLVVVLVLLILGSIFEQKLHNTPYRFGEFLILLPAYLLSGWSVLRAAARNILRGKIFDENFLMSIATLGAIAIDQLPEAVGVMLFFKVGELFQDYSINRSRNSIRALLEVRPDYANVKIDEDVQKVSPEQVEIGQQILVRPGEKIPLDGEVLEGSSQVDTSALTGESVPRPIEVGDTVLAGMLNRSGVLTLKVTRPFGESSIAKILDLVENASSKKAETEKFITKFARYYTPVVVFGALAVAVLPPLLVPGATFSQWLYRALVLLVISCPCGLVISIPLGYFGGVGGAARRGILVKGSTFLDTLTAVRTVVFDKTGTLTKGVFKVTRIVPKTGFEQAELLPLAAKAESLSNHPVAQSIRDAYGSTVEPSEVHDYEEIAGHGIRANVQGRQVVAGNDRLLHREGIAHDECQVDGTVVHIAVDGRYAGYIVISDEIKEDAARAVSQLKKLGVSKTVMLTGDSRAVAEEVARRLDLDDYVAELLPEHKVEALEKLMAKTASGGKAVFIGDGINDAPVIARADVGMAMGALGSDAAIETADVVIMTDAPSKVAEAIEIARKTRSIVLQNIGLALAVKGVFITLGLFGLASMWEAVFADVGVALLAIFNATRVLK</sequence>
<dbReference type="STRING" id="1183438.GKIL_2037"/>
<proteinExistence type="inferred from homology"/>
<dbReference type="EC" id="7.2.2.12" evidence="14"/>
<dbReference type="PROSITE" id="PS00154">
    <property type="entry name" value="ATPASE_E1_E2"/>
    <property type="match status" value="1"/>
</dbReference>
<evidence type="ECO:0000313" key="20">
    <source>
        <dbReference type="Proteomes" id="UP000017396"/>
    </source>
</evidence>
<comment type="catalytic activity">
    <reaction evidence="15">
        <text>Zn(2+)(in) + ATP + H2O = Zn(2+)(out) + ADP + phosphate + H(+)</text>
        <dbReference type="Rhea" id="RHEA:20621"/>
        <dbReference type="ChEBI" id="CHEBI:15377"/>
        <dbReference type="ChEBI" id="CHEBI:15378"/>
        <dbReference type="ChEBI" id="CHEBI:29105"/>
        <dbReference type="ChEBI" id="CHEBI:30616"/>
        <dbReference type="ChEBI" id="CHEBI:43474"/>
        <dbReference type="ChEBI" id="CHEBI:456216"/>
        <dbReference type="EC" id="7.2.2.12"/>
    </reaction>
</comment>
<dbReference type="InterPro" id="IPR051014">
    <property type="entry name" value="Cation_Transport_ATPase_IB"/>
</dbReference>
<comment type="similarity">
    <text evidence="2 16">Belongs to the cation transport ATPase (P-type) (TC 3.A.3) family. Type IB subfamily.</text>
</comment>
<dbReference type="PATRIC" id="fig|1183438.3.peg.2000"/>
<keyword evidence="9 16" id="KW-0067">ATP-binding</keyword>
<dbReference type="InterPro" id="IPR044492">
    <property type="entry name" value="P_typ_ATPase_HD_dom"/>
</dbReference>
<dbReference type="InterPro" id="IPR023214">
    <property type="entry name" value="HAD_sf"/>
</dbReference>
<dbReference type="InterPro" id="IPR001757">
    <property type="entry name" value="P_typ_ATPase"/>
</dbReference>
<accession>U5QHA8</accession>
<organism evidence="19 20">
    <name type="scientific">Gloeobacter kilaueensis (strain ATCC BAA-2537 / CCAP 1431/1 / ULC 316 / JS1)</name>
    <dbReference type="NCBI Taxonomy" id="1183438"/>
    <lineage>
        <taxon>Bacteria</taxon>
        <taxon>Bacillati</taxon>
        <taxon>Cyanobacteriota</taxon>
        <taxon>Cyanophyceae</taxon>
        <taxon>Gloeobacterales</taxon>
        <taxon>Gloeobacteraceae</taxon>
        <taxon>Gloeobacter</taxon>
    </lineage>
</organism>
<feature type="region of interest" description="Disordered" evidence="17">
    <location>
        <begin position="1"/>
        <end position="36"/>
    </location>
</feature>
<dbReference type="GO" id="GO:0016463">
    <property type="term" value="F:P-type zinc transporter activity"/>
    <property type="evidence" value="ECO:0007669"/>
    <property type="project" value="UniProtKB-EC"/>
</dbReference>
<evidence type="ECO:0000256" key="8">
    <source>
        <dbReference type="ARBA" id="ARBA00022833"/>
    </source>
</evidence>
<evidence type="ECO:0000313" key="19">
    <source>
        <dbReference type="EMBL" id="AGY58283.1"/>
    </source>
</evidence>
<dbReference type="NCBIfam" id="TIGR01512">
    <property type="entry name" value="ATPase-IB2_Cd"/>
    <property type="match status" value="1"/>
</dbReference>
<dbReference type="Pfam" id="PF00122">
    <property type="entry name" value="E1-E2_ATPase"/>
    <property type="match status" value="1"/>
</dbReference>
<dbReference type="Gene3D" id="3.40.1110.10">
    <property type="entry name" value="Calcium-transporting ATPase, cytoplasmic domain N"/>
    <property type="match status" value="1"/>
</dbReference>
<dbReference type="AlphaFoldDB" id="U5QHA8"/>
<keyword evidence="7 16" id="KW-0547">Nucleotide-binding</keyword>
<evidence type="ECO:0000256" key="2">
    <source>
        <dbReference type="ARBA" id="ARBA00006024"/>
    </source>
</evidence>
<gene>
    <name evidence="19" type="primary">zntA</name>
    <name evidence="19" type="ORF">GKIL_2037</name>
</gene>
<dbReference type="GO" id="GO:0005886">
    <property type="term" value="C:plasma membrane"/>
    <property type="evidence" value="ECO:0007669"/>
    <property type="project" value="UniProtKB-SubCell"/>
</dbReference>
<dbReference type="SFLD" id="SFLDS00003">
    <property type="entry name" value="Haloacid_Dehalogenase"/>
    <property type="match status" value="1"/>
</dbReference>
<dbReference type="Pfam" id="PF00702">
    <property type="entry name" value="Hydrolase"/>
    <property type="match status" value="1"/>
</dbReference>
<dbReference type="SFLD" id="SFLDG00002">
    <property type="entry name" value="C1.7:_P-type_atpase_like"/>
    <property type="match status" value="1"/>
</dbReference>
<keyword evidence="8" id="KW-0862">Zinc</keyword>
<dbReference type="SUPFAM" id="SSF56784">
    <property type="entry name" value="HAD-like"/>
    <property type="match status" value="1"/>
</dbReference>
<evidence type="ECO:0000256" key="16">
    <source>
        <dbReference type="RuleBase" id="RU362081"/>
    </source>
</evidence>
<dbReference type="EMBL" id="CP003587">
    <property type="protein sequence ID" value="AGY58283.1"/>
    <property type="molecule type" value="Genomic_DNA"/>
</dbReference>
<dbReference type="FunFam" id="2.70.150.10:FF:000002">
    <property type="entry name" value="Copper-transporting ATPase 1, putative"/>
    <property type="match status" value="1"/>
</dbReference>
<dbReference type="InterPro" id="IPR023298">
    <property type="entry name" value="ATPase_P-typ_TM_dom_sf"/>
</dbReference>
<dbReference type="GO" id="GO:0016887">
    <property type="term" value="F:ATP hydrolysis activity"/>
    <property type="evidence" value="ECO:0007669"/>
    <property type="project" value="InterPro"/>
</dbReference>
<dbReference type="PANTHER" id="PTHR48085">
    <property type="entry name" value="CADMIUM/ZINC-TRANSPORTING ATPASE HMA2-RELATED"/>
    <property type="match status" value="1"/>
</dbReference>
<dbReference type="InterPro" id="IPR059000">
    <property type="entry name" value="ATPase_P-type_domA"/>
</dbReference>
<reference evidence="19 20" key="1">
    <citation type="journal article" date="2013" name="PLoS ONE">
        <title>Cultivation and Complete Genome Sequencing of Gloeobacter kilaueensis sp. nov., from a Lava Cave in Kilauea Caldera, Hawai'i.</title>
        <authorList>
            <person name="Saw J.H."/>
            <person name="Schatz M."/>
            <person name="Brown M.V."/>
            <person name="Kunkel D.D."/>
            <person name="Foster J.S."/>
            <person name="Shick H."/>
            <person name="Christensen S."/>
            <person name="Hou S."/>
            <person name="Wan X."/>
            <person name="Donachie S.P."/>
        </authorList>
    </citation>
    <scope>NUCLEOTIDE SEQUENCE [LARGE SCALE GENOMIC DNA]</scope>
    <source>
        <strain evidence="20">JS</strain>
    </source>
</reference>
<keyword evidence="12 16" id="KW-1133">Transmembrane helix</keyword>
<keyword evidence="10" id="KW-0460">Magnesium</keyword>
<dbReference type="PANTHER" id="PTHR48085:SF5">
    <property type="entry name" value="CADMIUM_ZINC-TRANSPORTING ATPASE HMA4-RELATED"/>
    <property type="match status" value="1"/>
</dbReference>
<dbReference type="InterPro" id="IPR018303">
    <property type="entry name" value="ATPase_P-typ_P_site"/>
</dbReference>
<dbReference type="NCBIfam" id="TIGR01525">
    <property type="entry name" value="ATPase-IB_hvy"/>
    <property type="match status" value="1"/>
</dbReference>
<evidence type="ECO:0000256" key="5">
    <source>
        <dbReference type="ARBA" id="ARBA00022692"/>
    </source>
</evidence>
<keyword evidence="20" id="KW-1185">Reference proteome</keyword>
<comment type="subcellular location">
    <subcellularLocation>
        <location evidence="1">Cell membrane</location>
        <topology evidence="1">Multi-pass membrane protein</topology>
    </subcellularLocation>
</comment>
<evidence type="ECO:0000256" key="14">
    <source>
        <dbReference type="ARBA" id="ARBA00039097"/>
    </source>
</evidence>
<dbReference type="PRINTS" id="PR00941">
    <property type="entry name" value="CDATPASE"/>
</dbReference>
<dbReference type="PRINTS" id="PR00119">
    <property type="entry name" value="CATATPASE"/>
</dbReference>
<dbReference type="GO" id="GO:0046872">
    <property type="term" value="F:metal ion binding"/>
    <property type="evidence" value="ECO:0007669"/>
    <property type="project" value="UniProtKB-KW"/>
</dbReference>
<dbReference type="Proteomes" id="UP000017396">
    <property type="component" value="Chromosome"/>
</dbReference>
<dbReference type="HOGENOM" id="CLU_001771_6_2_3"/>
<evidence type="ECO:0000256" key="4">
    <source>
        <dbReference type="ARBA" id="ARBA00022553"/>
    </source>
</evidence>
<evidence type="ECO:0000256" key="10">
    <source>
        <dbReference type="ARBA" id="ARBA00022842"/>
    </source>
</evidence>
<dbReference type="CDD" id="cd07548">
    <property type="entry name" value="P-type_ATPase-Cd_Zn_Co_like"/>
    <property type="match status" value="1"/>
</dbReference>
<evidence type="ECO:0000256" key="3">
    <source>
        <dbReference type="ARBA" id="ARBA00022475"/>
    </source>
</evidence>
<dbReference type="SFLD" id="SFLDF00027">
    <property type="entry name" value="p-type_atpase"/>
    <property type="match status" value="1"/>
</dbReference>
<dbReference type="eggNOG" id="COG2217">
    <property type="taxonomic scope" value="Bacteria"/>
</dbReference>
<keyword evidence="4" id="KW-0597">Phosphoprotein</keyword>
<dbReference type="NCBIfam" id="TIGR01494">
    <property type="entry name" value="ATPase_P-type"/>
    <property type="match status" value="1"/>
</dbReference>
<evidence type="ECO:0000256" key="15">
    <source>
        <dbReference type="ARBA" id="ARBA00047308"/>
    </source>
</evidence>
<evidence type="ECO:0000259" key="18">
    <source>
        <dbReference type="Pfam" id="PF00122"/>
    </source>
</evidence>